<proteinExistence type="predicted"/>
<gene>
    <name evidence="1" type="ORF">PEDI_30990</name>
</gene>
<dbReference type="EMBL" id="BQKE01000002">
    <property type="protein sequence ID" value="GJM62547.1"/>
    <property type="molecule type" value="Genomic_DNA"/>
</dbReference>
<protein>
    <submittedName>
        <fullName evidence="1">Uncharacterized protein</fullName>
    </submittedName>
</protein>
<evidence type="ECO:0000313" key="1">
    <source>
        <dbReference type="EMBL" id="GJM62547.1"/>
    </source>
</evidence>
<dbReference type="AlphaFoldDB" id="A0AAN5AL71"/>
<accession>A0AAN5AL71</accession>
<organism evidence="1 2">
    <name type="scientific">Persicobacter diffluens</name>
    <dbReference type="NCBI Taxonomy" id="981"/>
    <lineage>
        <taxon>Bacteria</taxon>
        <taxon>Pseudomonadati</taxon>
        <taxon>Bacteroidota</taxon>
        <taxon>Cytophagia</taxon>
        <taxon>Cytophagales</taxon>
        <taxon>Persicobacteraceae</taxon>
        <taxon>Persicobacter</taxon>
    </lineage>
</organism>
<reference evidence="1 2" key="1">
    <citation type="submission" date="2021-12" db="EMBL/GenBank/DDBJ databases">
        <title>Genome sequencing of bacteria with rrn-lacking chromosome and rrn-plasmid.</title>
        <authorList>
            <person name="Anda M."/>
            <person name="Iwasaki W."/>
        </authorList>
    </citation>
    <scope>NUCLEOTIDE SEQUENCE [LARGE SCALE GENOMIC DNA]</scope>
    <source>
        <strain evidence="1 2">NBRC 15940</strain>
    </source>
</reference>
<name>A0AAN5AL71_9BACT</name>
<keyword evidence="2" id="KW-1185">Reference proteome</keyword>
<dbReference type="Proteomes" id="UP001310022">
    <property type="component" value="Unassembled WGS sequence"/>
</dbReference>
<comment type="caution">
    <text evidence="1">The sequence shown here is derived from an EMBL/GenBank/DDBJ whole genome shotgun (WGS) entry which is preliminary data.</text>
</comment>
<evidence type="ECO:0000313" key="2">
    <source>
        <dbReference type="Proteomes" id="UP001310022"/>
    </source>
</evidence>
<sequence length="117" mass="13931">MKNQTLSSINIAHFGVSDHAWRRFVDRNITEAMVQYVIHYGHGSHRQNRRFFTVKKKELPGDLDDKMVDKLSRMVVITDLIQPRVITAYFHDRPYRHVRKKDKKYKSEKYSGDTAYC</sequence>
<dbReference type="RefSeq" id="WP_338237818.1">
    <property type="nucleotide sequence ID" value="NZ_BQKE01000002.1"/>
</dbReference>